<dbReference type="Proteomes" id="UP000006263">
    <property type="component" value="Unassembled WGS sequence"/>
</dbReference>
<dbReference type="AlphaFoldDB" id="K6YLL7"/>
<evidence type="ECO:0000313" key="1">
    <source>
        <dbReference type="EMBL" id="GAC24871.1"/>
    </source>
</evidence>
<evidence type="ECO:0000313" key="2">
    <source>
        <dbReference type="Proteomes" id="UP000006263"/>
    </source>
</evidence>
<dbReference type="EMBL" id="BAEP01000052">
    <property type="protein sequence ID" value="GAC24871.1"/>
    <property type="molecule type" value="Genomic_DNA"/>
</dbReference>
<comment type="caution">
    <text evidence="1">The sequence shown here is derived from an EMBL/GenBank/DDBJ whole genome shotgun (WGS) entry which is preliminary data.</text>
</comment>
<name>K6YLL7_9ALTE</name>
<sequence length="53" mass="6343">MDKHNKNAYFNWFDKVDKPEPNELELVERLVEENALLRKILMQKQQEGIETAV</sequence>
<organism evidence="1 2">
    <name type="scientific">Paraglaciecola mesophila KMM 241</name>
    <dbReference type="NCBI Taxonomy" id="1128912"/>
    <lineage>
        <taxon>Bacteria</taxon>
        <taxon>Pseudomonadati</taxon>
        <taxon>Pseudomonadota</taxon>
        <taxon>Gammaproteobacteria</taxon>
        <taxon>Alteromonadales</taxon>
        <taxon>Alteromonadaceae</taxon>
        <taxon>Paraglaciecola</taxon>
    </lineage>
</organism>
<proteinExistence type="predicted"/>
<reference evidence="1 2" key="1">
    <citation type="journal article" date="2017" name="Antonie Van Leeuwenhoek">
        <title>Rhizobium rhizosphaerae sp. nov., a novel species isolated from rice rhizosphere.</title>
        <authorList>
            <person name="Zhao J.J."/>
            <person name="Zhang J."/>
            <person name="Zhang R.J."/>
            <person name="Zhang C.W."/>
            <person name="Yin H.Q."/>
            <person name="Zhang X.X."/>
        </authorList>
    </citation>
    <scope>NUCLEOTIDE SEQUENCE [LARGE SCALE GENOMIC DNA]</scope>
    <source>
        <strain evidence="1 2">KMM 241</strain>
    </source>
</reference>
<gene>
    <name evidence="1" type="ORF">GMES_2576</name>
</gene>
<accession>K6YLL7</accession>
<protein>
    <submittedName>
        <fullName evidence="1">Uncharacterized protein</fullName>
    </submittedName>
</protein>